<sequence>LNEICSLVLHCIFLNIRARAKQMKRFLEDLNLKIKNKKAKNGDNDGSKSEESDISLHESSTSIIDGDETDCDNFETGAMTIDVIPDNIKDGSLILVKFPKKKSIVYYVGKLMRHYNQTEIKVSYQRKKPGLSFVFPNVEDIHTYTHMDMILPDHKPATVYTFRAFKLFTFSVNLYNFNVQ</sequence>
<dbReference type="AlphaFoldDB" id="A0ABD2N975"/>
<accession>A0ABD2N975</accession>
<protein>
    <submittedName>
        <fullName evidence="2">Uncharacterized protein</fullName>
    </submittedName>
</protein>
<reference evidence="2 3" key="1">
    <citation type="journal article" date="2021" name="BMC Biol.">
        <title>Horizontally acquired antibacterial genes associated with adaptive radiation of ladybird beetles.</title>
        <authorList>
            <person name="Li H.S."/>
            <person name="Tang X.F."/>
            <person name="Huang Y.H."/>
            <person name="Xu Z.Y."/>
            <person name="Chen M.L."/>
            <person name="Du X.Y."/>
            <person name="Qiu B.Y."/>
            <person name="Chen P.T."/>
            <person name="Zhang W."/>
            <person name="Slipinski A."/>
            <person name="Escalona H.E."/>
            <person name="Waterhouse R.M."/>
            <person name="Zwick A."/>
            <person name="Pang H."/>
        </authorList>
    </citation>
    <scope>NUCLEOTIDE SEQUENCE [LARGE SCALE GENOMIC DNA]</scope>
    <source>
        <strain evidence="2">SYSU2018</strain>
    </source>
</reference>
<proteinExistence type="predicted"/>
<evidence type="ECO:0000313" key="3">
    <source>
        <dbReference type="Proteomes" id="UP001516400"/>
    </source>
</evidence>
<gene>
    <name evidence="2" type="ORF">HHI36_019807</name>
</gene>
<dbReference type="Proteomes" id="UP001516400">
    <property type="component" value="Unassembled WGS sequence"/>
</dbReference>
<organism evidence="2 3">
    <name type="scientific">Cryptolaemus montrouzieri</name>
    <dbReference type="NCBI Taxonomy" id="559131"/>
    <lineage>
        <taxon>Eukaryota</taxon>
        <taxon>Metazoa</taxon>
        <taxon>Ecdysozoa</taxon>
        <taxon>Arthropoda</taxon>
        <taxon>Hexapoda</taxon>
        <taxon>Insecta</taxon>
        <taxon>Pterygota</taxon>
        <taxon>Neoptera</taxon>
        <taxon>Endopterygota</taxon>
        <taxon>Coleoptera</taxon>
        <taxon>Polyphaga</taxon>
        <taxon>Cucujiformia</taxon>
        <taxon>Coccinelloidea</taxon>
        <taxon>Coccinellidae</taxon>
        <taxon>Scymninae</taxon>
        <taxon>Scymnini</taxon>
        <taxon>Cryptolaemus</taxon>
    </lineage>
</organism>
<comment type="caution">
    <text evidence="2">The sequence shown here is derived from an EMBL/GenBank/DDBJ whole genome shotgun (WGS) entry which is preliminary data.</text>
</comment>
<feature type="compositionally biased region" description="Basic and acidic residues" evidence="1">
    <location>
        <begin position="40"/>
        <end position="56"/>
    </location>
</feature>
<name>A0ABD2N975_9CUCU</name>
<feature type="non-terminal residue" evidence="2">
    <location>
        <position position="1"/>
    </location>
</feature>
<evidence type="ECO:0000256" key="1">
    <source>
        <dbReference type="SAM" id="MobiDB-lite"/>
    </source>
</evidence>
<feature type="region of interest" description="Disordered" evidence="1">
    <location>
        <begin position="38"/>
        <end position="59"/>
    </location>
</feature>
<keyword evidence="3" id="KW-1185">Reference proteome</keyword>
<dbReference type="EMBL" id="JABFTP020000083">
    <property type="protein sequence ID" value="KAL3275035.1"/>
    <property type="molecule type" value="Genomic_DNA"/>
</dbReference>
<evidence type="ECO:0000313" key="2">
    <source>
        <dbReference type="EMBL" id="KAL3275035.1"/>
    </source>
</evidence>